<dbReference type="OrthoDB" id="21463at2759"/>
<proteinExistence type="inferred from homology"/>
<evidence type="ECO:0000256" key="1">
    <source>
        <dbReference type="ARBA" id="ARBA00010745"/>
    </source>
</evidence>
<keyword evidence="5" id="KW-0472">Membrane</keyword>
<dbReference type="PANTHER" id="PTHR13329">
    <property type="entry name" value="MITOCHONDRIAL RIBOSOMAL PROTEIN S18B"/>
    <property type="match status" value="1"/>
</dbReference>
<gene>
    <name evidence="6" type="ORF">T265_03224</name>
</gene>
<dbReference type="GO" id="GO:0032543">
    <property type="term" value="P:mitochondrial translation"/>
    <property type="evidence" value="ECO:0007669"/>
    <property type="project" value="InterPro"/>
</dbReference>
<dbReference type="GO" id="GO:0003735">
    <property type="term" value="F:structural constituent of ribosome"/>
    <property type="evidence" value="ECO:0007669"/>
    <property type="project" value="InterPro"/>
</dbReference>
<keyword evidence="3" id="KW-0687">Ribonucleoprotein</keyword>
<keyword evidence="7" id="KW-1185">Reference proteome</keyword>
<dbReference type="Gene3D" id="2.40.150.20">
    <property type="entry name" value="Ribosomal protein L14"/>
    <property type="match status" value="1"/>
</dbReference>
<dbReference type="Proteomes" id="UP000054324">
    <property type="component" value="Unassembled WGS sequence"/>
</dbReference>
<feature type="region of interest" description="Disordered" evidence="4">
    <location>
        <begin position="49"/>
        <end position="82"/>
    </location>
</feature>
<evidence type="ECO:0000256" key="4">
    <source>
        <dbReference type="SAM" id="MobiDB-lite"/>
    </source>
</evidence>
<dbReference type="AlphaFoldDB" id="A0A075AHQ0"/>
<dbReference type="PANTHER" id="PTHR13329:SF2">
    <property type="entry name" value="SMALL RIBOSOMAL SUBUNIT PROTEIN MS40"/>
    <property type="match status" value="1"/>
</dbReference>
<dbReference type="EMBL" id="KL596663">
    <property type="protein sequence ID" value="KER30269.1"/>
    <property type="molecule type" value="Genomic_DNA"/>
</dbReference>
<dbReference type="GeneID" id="20317411"/>
<dbReference type="SMART" id="SM01374">
    <property type="entry name" value="Ribosomal_L14"/>
    <property type="match status" value="1"/>
</dbReference>
<feature type="transmembrane region" description="Helical" evidence="5">
    <location>
        <begin position="114"/>
        <end position="131"/>
    </location>
</feature>
<evidence type="ECO:0000313" key="7">
    <source>
        <dbReference type="Proteomes" id="UP000054324"/>
    </source>
</evidence>
<sequence length="596" mass="66629">MFRIVTSPLILRPLALKSVNTSCAIWTSQIKPHKITSCVPTILTSTIRLSSGPTKSSSAAEGEIDSADVESSPTVDKQSQPSLRKNYQGKLYAPVDLSTSLDYMNSEGTWRRRFYLCIILLFLVYLNTYWGKPVWFYYRRNHKGHFPPPRTRRNCVNDRFPGRLNEHEKYSCTLYIPGLCEHQHKKLLLEVAKAQDLGTIETWLPFHLYDYSEYYSYLPEEQLKELLRVSGCAPQNIMDDRGSLDVTHASSADLAELPANLQNLLGSIDLIPRASLGQPPPPETKIVPPRIPNRYKMEEDHKALVAKRRKSLPPPSTFILFFTIRLLNKSWLYGSEASVLNTDAMLSMMMMTLDDRVYIMKLLKRMLISSGICIELGVGFTRSTVCAPPPHLISFDLFSAFTNRSTLTGLSLFEPWSDAMSLFPSLIYSTRTSVNVGHGPLCFVAPQTRLRVVDNSAWSNIAPAIGDAKKRQPNVKTDSRSGTSQSGGDVQSMLMSLNKSLSSKPALCIRVYTHNNKGKIGDKVLVAVGGQKKKGWIVGTRQQSRDGWPRFESNNIVLVDDEGNPLGTRILVPVPAKLRSLSGDISKILSIATTFV</sequence>
<protein>
    <recommendedName>
        <fullName evidence="8">Ribosomal protein L14p/L23e</fullName>
    </recommendedName>
</protein>
<evidence type="ECO:0000256" key="3">
    <source>
        <dbReference type="ARBA" id="ARBA00023274"/>
    </source>
</evidence>
<evidence type="ECO:0000256" key="5">
    <source>
        <dbReference type="SAM" id="Phobius"/>
    </source>
</evidence>
<dbReference type="GO" id="GO:0005739">
    <property type="term" value="C:mitochondrion"/>
    <property type="evidence" value="ECO:0007669"/>
    <property type="project" value="TreeGrafter"/>
</dbReference>
<dbReference type="RefSeq" id="XP_009165921.1">
    <property type="nucleotide sequence ID" value="XM_009167657.1"/>
</dbReference>
<keyword evidence="5" id="KW-1133">Transmembrane helix</keyword>
<dbReference type="KEGG" id="ovi:T265_03224"/>
<dbReference type="InterPro" id="IPR000218">
    <property type="entry name" value="Ribosomal_uL14"/>
</dbReference>
<feature type="compositionally biased region" description="Polar residues" evidence="4">
    <location>
        <begin position="474"/>
        <end position="489"/>
    </location>
</feature>
<dbReference type="SUPFAM" id="SSF50193">
    <property type="entry name" value="Ribosomal protein L14"/>
    <property type="match status" value="1"/>
</dbReference>
<name>A0A075AHQ0_OPIVI</name>
<dbReference type="InterPro" id="IPR036853">
    <property type="entry name" value="Ribosomal_uL14_sf"/>
</dbReference>
<dbReference type="GO" id="GO:0005840">
    <property type="term" value="C:ribosome"/>
    <property type="evidence" value="ECO:0007669"/>
    <property type="project" value="UniProtKB-KW"/>
</dbReference>
<dbReference type="GO" id="GO:1990904">
    <property type="term" value="C:ribonucleoprotein complex"/>
    <property type="evidence" value="ECO:0007669"/>
    <property type="project" value="UniProtKB-KW"/>
</dbReference>
<evidence type="ECO:0000313" key="6">
    <source>
        <dbReference type="EMBL" id="KER30269.1"/>
    </source>
</evidence>
<feature type="compositionally biased region" description="Polar residues" evidence="4">
    <location>
        <begin position="69"/>
        <end position="82"/>
    </location>
</feature>
<comment type="similarity">
    <text evidence="1">Belongs to the universal ribosomal protein uL14 family.</text>
</comment>
<evidence type="ECO:0008006" key="8">
    <source>
        <dbReference type="Google" id="ProtNLM"/>
    </source>
</evidence>
<dbReference type="InterPro" id="IPR040054">
    <property type="entry name" value="MRPS18B"/>
</dbReference>
<dbReference type="CDD" id="cd00337">
    <property type="entry name" value="Ribosomal_uL14"/>
    <property type="match status" value="1"/>
</dbReference>
<dbReference type="Pfam" id="PF00238">
    <property type="entry name" value="Ribosomal_L14"/>
    <property type="match status" value="1"/>
</dbReference>
<keyword evidence="2" id="KW-0689">Ribosomal protein</keyword>
<dbReference type="CTD" id="20317411"/>
<feature type="compositionally biased region" description="Polar residues" evidence="4">
    <location>
        <begin position="49"/>
        <end position="59"/>
    </location>
</feature>
<evidence type="ECO:0000256" key="2">
    <source>
        <dbReference type="ARBA" id="ARBA00022980"/>
    </source>
</evidence>
<dbReference type="STRING" id="6198.A0A075AHQ0"/>
<accession>A0A075AHQ0</accession>
<organism evidence="6 7">
    <name type="scientific">Opisthorchis viverrini</name>
    <name type="common">Southeast Asian liver fluke</name>
    <dbReference type="NCBI Taxonomy" id="6198"/>
    <lineage>
        <taxon>Eukaryota</taxon>
        <taxon>Metazoa</taxon>
        <taxon>Spiralia</taxon>
        <taxon>Lophotrochozoa</taxon>
        <taxon>Platyhelminthes</taxon>
        <taxon>Trematoda</taxon>
        <taxon>Digenea</taxon>
        <taxon>Opisthorchiida</taxon>
        <taxon>Opisthorchiata</taxon>
        <taxon>Opisthorchiidae</taxon>
        <taxon>Opisthorchis</taxon>
    </lineage>
</organism>
<keyword evidence="5" id="KW-0812">Transmembrane</keyword>
<dbReference type="HAMAP" id="MF_01367">
    <property type="entry name" value="Ribosomal_uL14"/>
    <property type="match status" value="1"/>
</dbReference>
<feature type="region of interest" description="Disordered" evidence="4">
    <location>
        <begin position="469"/>
        <end position="489"/>
    </location>
</feature>
<reference evidence="6 7" key="1">
    <citation type="submission" date="2013-11" db="EMBL/GenBank/DDBJ databases">
        <title>Opisthorchis viverrini - life in the bile duct.</title>
        <authorList>
            <person name="Young N.D."/>
            <person name="Nagarajan N."/>
            <person name="Lin S.J."/>
            <person name="Korhonen P.K."/>
            <person name="Jex A.R."/>
            <person name="Hall R.S."/>
            <person name="Safavi-Hemami H."/>
            <person name="Kaewkong W."/>
            <person name="Bertrand D."/>
            <person name="Gao S."/>
            <person name="Seet Q."/>
            <person name="Wongkham S."/>
            <person name="Teh B.T."/>
            <person name="Wongkham C."/>
            <person name="Intapan P.M."/>
            <person name="Maleewong W."/>
            <person name="Yang X."/>
            <person name="Hu M."/>
            <person name="Wang Z."/>
            <person name="Hofmann A."/>
            <person name="Sternberg P.W."/>
            <person name="Tan P."/>
            <person name="Wang J."/>
            <person name="Gasser R.B."/>
        </authorList>
    </citation>
    <scope>NUCLEOTIDE SEQUENCE [LARGE SCALE GENOMIC DNA]</scope>
</reference>